<protein>
    <recommendedName>
        <fullName evidence="10">U3 small nucleolar RNA-associated protein 6 homolog</fullName>
    </recommendedName>
</protein>
<dbReference type="SMART" id="SM00386">
    <property type="entry name" value="HAT"/>
    <property type="match status" value="6"/>
</dbReference>
<comment type="similarity">
    <text evidence="2">Belongs to the UTP6 family.</text>
</comment>
<dbReference type="GO" id="GO:0030515">
    <property type="term" value="F:snoRNA binding"/>
    <property type="evidence" value="ECO:0007669"/>
    <property type="project" value="InterPro"/>
</dbReference>
<evidence type="ECO:0000313" key="8">
    <source>
        <dbReference type="EMBL" id="CAB3260314.1"/>
    </source>
</evidence>
<keyword evidence="9" id="KW-1185">Reference proteome</keyword>
<dbReference type="GO" id="GO:0032040">
    <property type="term" value="C:small-subunit processome"/>
    <property type="evidence" value="ECO:0007669"/>
    <property type="project" value="TreeGrafter"/>
</dbReference>
<dbReference type="PANTHER" id="PTHR23271:SF1">
    <property type="entry name" value="U3 SMALL NUCLEOLAR RNA-ASSOCIATED PROTEIN 6 HOMOLOG"/>
    <property type="match status" value="1"/>
</dbReference>
<keyword evidence="4" id="KW-0677">Repeat</keyword>
<evidence type="ECO:0000256" key="4">
    <source>
        <dbReference type="ARBA" id="ARBA00022737"/>
    </source>
</evidence>
<evidence type="ECO:0000256" key="5">
    <source>
        <dbReference type="ARBA" id="ARBA00023242"/>
    </source>
</evidence>
<dbReference type="Pfam" id="PF08640">
    <property type="entry name" value="U3_assoc_6"/>
    <property type="match status" value="1"/>
</dbReference>
<dbReference type="OrthoDB" id="28112at2759"/>
<dbReference type="Proteomes" id="UP000494106">
    <property type="component" value="Unassembled WGS sequence"/>
</dbReference>
<dbReference type="EMBL" id="CADEBC010000733">
    <property type="protein sequence ID" value="CAB3260314.1"/>
    <property type="molecule type" value="Genomic_DNA"/>
</dbReference>
<keyword evidence="3" id="KW-0698">rRNA processing</keyword>
<dbReference type="AlphaFoldDB" id="A0A8S1BPL6"/>
<dbReference type="Gene3D" id="1.25.40.10">
    <property type="entry name" value="Tetratricopeptide repeat domain"/>
    <property type="match status" value="2"/>
</dbReference>
<organism evidence="8 9">
    <name type="scientific">Arctia plantaginis</name>
    <name type="common">Wood tiger moth</name>
    <name type="synonym">Phalaena plantaginis</name>
    <dbReference type="NCBI Taxonomy" id="874455"/>
    <lineage>
        <taxon>Eukaryota</taxon>
        <taxon>Metazoa</taxon>
        <taxon>Ecdysozoa</taxon>
        <taxon>Arthropoda</taxon>
        <taxon>Hexapoda</taxon>
        <taxon>Insecta</taxon>
        <taxon>Pterygota</taxon>
        <taxon>Neoptera</taxon>
        <taxon>Endopterygota</taxon>
        <taxon>Lepidoptera</taxon>
        <taxon>Glossata</taxon>
        <taxon>Ditrysia</taxon>
        <taxon>Noctuoidea</taxon>
        <taxon>Erebidae</taxon>
        <taxon>Arctiinae</taxon>
        <taxon>Arctia</taxon>
    </lineage>
</organism>
<keyword evidence="5" id="KW-0539">Nucleus</keyword>
<gene>
    <name evidence="8" type="ORF">APLA_LOCUS17393</name>
</gene>
<comment type="caution">
    <text evidence="8">The sequence shown here is derived from an EMBL/GenBank/DDBJ whole genome shotgun (WGS) entry which is preliminary data.</text>
</comment>
<dbReference type="GO" id="GO:0034388">
    <property type="term" value="C:Pwp2p-containing subcomplex of 90S preribosome"/>
    <property type="evidence" value="ECO:0007669"/>
    <property type="project" value="TreeGrafter"/>
</dbReference>
<dbReference type="InterPro" id="IPR011990">
    <property type="entry name" value="TPR-like_helical_dom_sf"/>
</dbReference>
<name>A0A8S1BPL6_ARCPL</name>
<reference evidence="8 9" key="1">
    <citation type="submission" date="2020-04" db="EMBL/GenBank/DDBJ databases">
        <authorList>
            <person name="Wallbank WR R."/>
            <person name="Pardo Diaz C."/>
            <person name="Kozak K."/>
            <person name="Martin S."/>
            <person name="Jiggins C."/>
            <person name="Moest M."/>
            <person name="Warren A I."/>
            <person name="Byers J.R.P. K."/>
            <person name="Montejo-Kovacevich G."/>
            <person name="Yen C E."/>
        </authorList>
    </citation>
    <scope>NUCLEOTIDE SEQUENCE [LARGE SCALE GENOMIC DNA]</scope>
</reference>
<dbReference type="InterPro" id="IPR056907">
    <property type="entry name" value="UTP6_C"/>
</dbReference>
<dbReference type="InterPro" id="IPR013949">
    <property type="entry name" value="Utp6"/>
</dbReference>
<evidence type="ECO:0008006" key="10">
    <source>
        <dbReference type="Google" id="ProtNLM"/>
    </source>
</evidence>
<dbReference type="PANTHER" id="PTHR23271">
    <property type="entry name" value="HEPATOCELLULAR CARCINOMA-ASSOCIATED ANTIGEN 66"/>
    <property type="match status" value="1"/>
</dbReference>
<dbReference type="SUPFAM" id="SSF48452">
    <property type="entry name" value="TPR-like"/>
    <property type="match status" value="2"/>
</dbReference>
<evidence type="ECO:0000256" key="2">
    <source>
        <dbReference type="ARBA" id="ARBA00010734"/>
    </source>
</evidence>
<evidence type="ECO:0000313" key="9">
    <source>
        <dbReference type="Proteomes" id="UP000494106"/>
    </source>
</evidence>
<evidence type="ECO:0000256" key="1">
    <source>
        <dbReference type="ARBA" id="ARBA00004604"/>
    </source>
</evidence>
<comment type="subcellular location">
    <subcellularLocation>
        <location evidence="1">Nucleus</location>
        <location evidence="1">Nucleolus</location>
    </subcellularLocation>
</comment>
<feature type="domain" description="U3 small nucleolar RNA-associated protein 6 N-terminal" evidence="6">
    <location>
        <begin position="9"/>
        <end position="91"/>
    </location>
</feature>
<sequence>MAEQVNQRIEDMINELEQMRRTELYDDEEIREISRKRKEFEYHIQRRVKQKEDFAQYIAYELTLLEDISARRKRNKLGEKKKDIEYAIAKRLNKVFKQFIYRFQDDVKIYFEYIKFCKSVGFDYAISGIIGQMLQVHGDKPKMWQLASRWESKEQNNLDNARNFLLKGIQRHPDSEDLYLELFDIELIALTFKAESDDDRAKQVERVNIVWRNGAKKISSVEYLLKIFDLCMKYEIKESFVDDIKQQIWSQNANKEVWSYIASKELQGCHWEQIEEFVNEDDIFSKELNYFNSVYQQALKKFSDKNLCTRYIHELLGVNESVCSDLLKIQAVKNAWMYGHENGVLTDEMYAFGIKMYKLEQGADFEKTIKNLESSMKTSPLCLWEEKLLISKSDEKKMLMLLQEAKKTMKANDLLHLYNLALDNVTSDVTLKELYKQFQNCEHAALLEIKPKLLKKMYDHNGIRAARLLYEDLIRTPPTQIGVHLHMIDIEMAQEKPNVKNIRKYYECAVQHHGTDNVDIWMKYMTFETENNAQAAPGIYRRAVGMLKKELVDAFIKAQTLSKIK</sequence>
<accession>A0A8S1BPL6</accession>
<dbReference type="InterPro" id="IPR003107">
    <property type="entry name" value="HAT"/>
</dbReference>
<dbReference type="GO" id="GO:0000462">
    <property type="term" value="P:maturation of SSU-rRNA from tricistronic rRNA transcript (SSU-rRNA, 5.8S rRNA, LSU-rRNA)"/>
    <property type="evidence" value="ECO:0007669"/>
    <property type="project" value="InterPro"/>
</dbReference>
<evidence type="ECO:0000259" key="6">
    <source>
        <dbReference type="Pfam" id="PF08640"/>
    </source>
</evidence>
<feature type="domain" description="U3 small nucleolar RNA-associated protein 6 homolog C-terminal" evidence="7">
    <location>
        <begin position="293"/>
        <end position="543"/>
    </location>
</feature>
<evidence type="ECO:0000259" key="7">
    <source>
        <dbReference type="Pfam" id="PF24892"/>
    </source>
</evidence>
<dbReference type="InterPro" id="IPR055347">
    <property type="entry name" value="UTP6_N"/>
</dbReference>
<evidence type="ECO:0000256" key="3">
    <source>
        <dbReference type="ARBA" id="ARBA00022552"/>
    </source>
</evidence>
<dbReference type="Pfam" id="PF24892">
    <property type="entry name" value="UTP6_C"/>
    <property type="match status" value="1"/>
</dbReference>
<proteinExistence type="inferred from homology"/>